<dbReference type="EMBL" id="KZ502938">
    <property type="protein sequence ID" value="PKU70405.1"/>
    <property type="molecule type" value="Genomic_DNA"/>
</dbReference>
<keyword evidence="3" id="KW-1185">Reference proteome</keyword>
<reference evidence="2 3" key="2">
    <citation type="journal article" date="2017" name="Nature">
        <title>The Apostasia genome and the evolution of orchids.</title>
        <authorList>
            <person name="Zhang G.Q."/>
            <person name="Liu K.W."/>
            <person name="Li Z."/>
            <person name="Lohaus R."/>
            <person name="Hsiao Y.Y."/>
            <person name="Niu S.C."/>
            <person name="Wang J.Y."/>
            <person name="Lin Y.C."/>
            <person name="Xu Q."/>
            <person name="Chen L.J."/>
            <person name="Yoshida K."/>
            <person name="Fujiwara S."/>
            <person name="Wang Z.W."/>
            <person name="Zhang Y.Q."/>
            <person name="Mitsuda N."/>
            <person name="Wang M."/>
            <person name="Liu G.H."/>
            <person name="Pecoraro L."/>
            <person name="Huang H.X."/>
            <person name="Xiao X.J."/>
            <person name="Lin M."/>
            <person name="Wu X.Y."/>
            <person name="Wu W.L."/>
            <person name="Chen Y.Y."/>
            <person name="Chang S.B."/>
            <person name="Sakamoto S."/>
            <person name="Ohme-Takagi M."/>
            <person name="Yagi M."/>
            <person name="Zeng S.J."/>
            <person name="Shen C.Y."/>
            <person name="Yeh C.M."/>
            <person name="Luo Y.B."/>
            <person name="Tsai W.C."/>
            <person name="Van de Peer Y."/>
            <person name="Liu Z.J."/>
        </authorList>
    </citation>
    <scope>NUCLEOTIDE SEQUENCE [LARGE SCALE GENOMIC DNA]</scope>
    <source>
        <tissue evidence="2">The whole plant</tissue>
    </source>
</reference>
<gene>
    <name evidence="2" type="ORF">MA16_Dca007157</name>
</gene>
<protein>
    <submittedName>
        <fullName evidence="2">Uncharacterized protein</fullName>
    </submittedName>
</protein>
<organism evidence="2 3">
    <name type="scientific">Dendrobium catenatum</name>
    <dbReference type="NCBI Taxonomy" id="906689"/>
    <lineage>
        <taxon>Eukaryota</taxon>
        <taxon>Viridiplantae</taxon>
        <taxon>Streptophyta</taxon>
        <taxon>Embryophyta</taxon>
        <taxon>Tracheophyta</taxon>
        <taxon>Spermatophyta</taxon>
        <taxon>Magnoliopsida</taxon>
        <taxon>Liliopsida</taxon>
        <taxon>Asparagales</taxon>
        <taxon>Orchidaceae</taxon>
        <taxon>Epidendroideae</taxon>
        <taxon>Malaxideae</taxon>
        <taxon>Dendrobiinae</taxon>
        <taxon>Dendrobium</taxon>
    </lineage>
</organism>
<dbReference type="Proteomes" id="UP000233837">
    <property type="component" value="Unassembled WGS sequence"/>
</dbReference>
<reference evidence="2 3" key="1">
    <citation type="journal article" date="2016" name="Sci. Rep.">
        <title>The Dendrobium catenatum Lindl. genome sequence provides insights into polysaccharide synthase, floral development and adaptive evolution.</title>
        <authorList>
            <person name="Zhang G.Q."/>
            <person name="Xu Q."/>
            <person name="Bian C."/>
            <person name="Tsai W.C."/>
            <person name="Yeh C.M."/>
            <person name="Liu K.W."/>
            <person name="Yoshida K."/>
            <person name="Zhang L.S."/>
            <person name="Chang S.B."/>
            <person name="Chen F."/>
            <person name="Shi Y."/>
            <person name="Su Y.Y."/>
            <person name="Zhang Y.Q."/>
            <person name="Chen L.J."/>
            <person name="Yin Y."/>
            <person name="Lin M."/>
            <person name="Huang H."/>
            <person name="Deng H."/>
            <person name="Wang Z.W."/>
            <person name="Zhu S.L."/>
            <person name="Zhao X."/>
            <person name="Deng C."/>
            <person name="Niu S.C."/>
            <person name="Huang J."/>
            <person name="Wang M."/>
            <person name="Liu G.H."/>
            <person name="Yang H.J."/>
            <person name="Xiao X.J."/>
            <person name="Hsiao Y.Y."/>
            <person name="Wu W.L."/>
            <person name="Chen Y.Y."/>
            <person name="Mitsuda N."/>
            <person name="Ohme-Takagi M."/>
            <person name="Luo Y.B."/>
            <person name="Van de Peer Y."/>
            <person name="Liu Z.J."/>
        </authorList>
    </citation>
    <scope>NUCLEOTIDE SEQUENCE [LARGE SCALE GENOMIC DNA]</scope>
    <source>
        <tissue evidence="2">The whole plant</tissue>
    </source>
</reference>
<proteinExistence type="predicted"/>
<evidence type="ECO:0000313" key="3">
    <source>
        <dbReference type="Proteomes" id="UP000233837"/>
    </source>
</evidence>
<evidence type="ECO:0000256" key="1">
    <source>
        <dbReference type="SAM" id="MobiDB-lite"/>
    </source>
</evidence>
<feature type="region of interest" description="Disordered" evidence="1">
    <location>
        <begin position="1"/>
        <end position="34"/>
    </location>
</feature>
<sequence>MDACERVGVAARASAGTSGKQRGKPQERRWQLTGADSFGGRASSCVGKMRECVRAAGAGGGSSVSCM</sequence>
<name>A0A2I0W411_9ASPA</name>
<evidence type="ECO:0000313" key="2">
    <source>
        <dbReference type="EMBL" id="PKU70405.1"/>
    </source>
</evidence>
<dbReference type="AlphaFoldDB" id="A0A2I0W411"/>
<accession>A0A2I0W411</accession>